<protein>
    <submittedName>
        <fullName evidence="1">Uncharacterized protein</fullName>
    </submittedName>
</protein>
<evidence type="ECO:0000313" key="1">
    <source>
        <dbReference type="EMBL" id="CAA6674275.1"/>
    </source>
</evidence>
<comment type="caution">
    <text evidence="1">The sequence shown here is derived from an EMBL/GenBank/DDBJ whole genome shotgun (WGS) entry which is preliminary data.</text>
</comment>
<dbReference type="Proteomes" id="UP001189122">
    <property type="component" value="Unassembled WGS sequence"/>
</dbReference>
<name>A0ABN7E9A0_SPIIN</name>
<reference evidence="2" key="1">
    <citation type="journal article" date="2020" name="Sci. Rep.">
        <title>Chromosome-scale genome assembly for the duckweed Spirodela intermedia, integrating cytogenetic maps, PacBio and Oxford Nanopore libraries.</title>
        <authorList>
            <person name="Hoang P.T.N."/>
            <person name="Fiebig A."/>
            <person name="Novak P."/>
            <person name="Macas J."/>
            <person name="Cao H.X."/>
            <person name="Stepanenko A."/>
            <person name="Chen G."/>
            <person name="Borisjuk N."/>
            <person name="Scholz U."/>
            <person name="Schubert I."/>
        </authorList>
    </citation>
    <scope>NUCLEOTIDE SEQUENCE [LARGE SCALE GENOMIC DNA]</scope>
</reference>
<accession>A0ABN7E9A0</accession>
<dbReference type="EMBL" id="CACRZD030000092">
    <property type="protein sequence ID" value="CAA6674275.1"/>
    <property type="molecule type" value="Genomic_DNA"/>
</dbReference>
<evidence type="ECO:0000313" key="2">
    <source>
        <dbReference type="Proteomes" id="UP001189122"/>
    </source>
</evidence>
<keyword evidence="2" id="KW-1185">Reference proteome</keyword>
<sequence>MAAERRGNSVWGLCGAWTGFWLVGTAAGSLPPSAAGRHLSANSQ</sequence>
<organism evidence="1 2">
    <name type="scientific">Spirodela intermedia</name>
    <name type="common">Intermediate duckweed</name>
    <dbReference type="NCBI Taxonomy" id="51605"/>
    <lineage>
        <taxon>Eukaryota</taxon>
        <taxon>Viridiplantae</taxon>
        <taxon>Streptophyta</taxon>
        <taxon>Embryophyta</taxon>
        <taxon>Tracheophyta</taxon>
        <taxon>Spermatophyta</taxon>
        <taxon>Magnoliopsida</taxon>
        <taxon>Liliopsida</taxon>
        <taxon>Araceae</taxon>
        <taxon>Lemnoideae</taxon>
        <taxon>Spirodela</taxon>
    </lineage>
</organism>
<proteinExistence type="predicted"/>
<gene>
    <name evidence="1" type="ORF">SI7747_UN020633</name>
</gene>